<name>A0ABP2HVD3_9BACT</name>
<evidence type="ECO:0000313" key="1">
    <source>
        <dbReference type="EMBL" id="EFB91207.1"/>
    </source>
</evidence>
<accession>A0ABP2HVD3</accession>
<evidence type="ECO:0000313" key="2">
    <source>
        <dbReference type="Proteomes" id="UP000006462"/>
    </source>
</evidence>
<gene>
    <name evidence="1" type="ORF">HMPREF7215_0297</name>
</gene>
<sequence length="54" mass="6416">MVKEISSHQNITAIIKTVNACRKRTKGNFSKKHKSFHRRLKNRGSWFLLRHLVL</sequence>
<comment type="caution">
    <text evidence="1">The sequence shown here is derived from an EMBL/GenBank/DDBJ whole genome shotgun (WGS) entry which is preliminary data.</text>
</comment>
<reference evidence="1 2" key="1">
    <citation type="submission" date="2009-12" db="EMBL/GenBank/DDBJ databases">
        <authorList>
            <person name="Shrivastava S."/>
            <person name="Madupu R."/>
            <person name="Durkin A.S."/>
            <person name="Torralba M."/>
            <person name="Methe B."/>
            <person name="Sutton G.G."/>
            <person name="Strausberg R.L."/>
            <person name="Nelson K.E."/>
        </authorList>
    </citation>
    <scope>NUCLEOTIDE SEQUENCE [LARGE SCALE GENOMIC DNA]</scope>
    <source>
        <strain evidence="1 2">W5455</strain>
    </source>
</reference>
<dbReference type="EMBL" id="ADFP01000047">
    <property type="protein sequence ID" value="EFB91207.1"/>
    <property type="molecule type" value="Genomic_DNA"/>
</dbReference>
<organism evidence="1 2">
    <name type="scientific">Pyramidobacter piscolens W5455</name>
    <dbReference type="NCBI Taxonomy" id="352165"/>
    <lineage>
        <taxon>Bacteria</taxon>
        <taxon>Thermotogati</taxon>
        <taxon>Synergistota</taxon>
        <taxon>Synergistia</taxon>
        <taxon>Synergistales</taxon>
        <taxon>Dethiosulfovibrionaceae</taxon>
        <taxon>Pyramidobacter</taxon>
    </lineage>
</organism>
<proteinExistence type="predicted"/>
<keyword evidence="2" id="KW-1185">Reference proteome</keyword>
<protein>
    <submittedName>
        <fullName evidence="1">Uncharacterized protein</fullName>
    </submittedName>
</protein>
<dbReference type="Proteomes" id="UP000006462">
    <property type="component" value="Unassembled WGS sequence"/>
</dbReference>